<comment type="catalytic activity">
    <reaction evidence="9">
        <text>8-oxo-dATP + H2O = 8-oxo-dAMP + diphosphate + H(+)</text>
        <dbReference type="Rhea" id="RHEA:65396"/>
        <dbReference type="ChEBI" id="CHEBI:15377"/>
        <dbReference type="ChEBI" id="CHEBI:15378"/>
        <dbReference type="ChEBI" id="CHEBI:33019"/>
        <dbReference type="ChEBI" id="CHEBI:71361"/>
        <dbReference type="ChEBI" id="CHEBI:172871"/>
    </reaction>
    <physiologicalReaction direction="left-to-right" evidence="9">
        <dbReference type="Rhea" id="RHEA:65397"/>
    </physiologicalReaction>
</comment>
<evidence type="ECO:0000256" key="16">
    <source>
        <dbReference type="ARBA" id="ARBA00030634"/>
    </source>
</evidence>
<keyword evidence="5" id="KW-0479">Metal-binding</keyword>
<evidence type="ECO:0000256" key="1">
    <source>
        <dbReference type="ARBA" id="ARBA00001946"/>
    </source>
</evidence>
<comment type="subunit">
    <text evidence="4">Monomer.</text>
</comment>
<evidence type="ECO:0000256" key="4">
    <source>
        <dbReference type="ARBA" id="ARBA00011245"/>
    </source>
</evidence>
<evidence type="ECO:0000256" key="10">
    <source>
        <dbReference type="ARBA" id="ARBA00024459"/>
    </source>
</evidence>
<evidence type="ECO:0000256" key="17">
    <source>
        <dbReference type="ARBA" id="ARBA00030682"/>
    </source>
</evidence>
<evidence type="ECO:0000256" key="11">
    <source>
        <dbReference type="ARBA" id="ARBA00024486"/>
    </source>
</evidence>
<dbReference type="GO" id="GO:0042262">
    <property type="term" value="P:DNA protection"/>
    <property type="evidence" value="ECO:0007669"/>
    <property type="project" value="InterPro"/>
</dbReference>
<keyword evidence="7" id="KW-0460">Magnesium</keyword>
<evidence type="ECO:0000256" key="7">
    <source>
        <dbReference type="ARBA" id="ARBA00022842"/>
    </source>
</evidence>
<dbReference type="Gene3D" id="3.90.79.10">
    <property type="entry name" value="Nucleoside Triphosphate Pyrophosphohydrolase"/>
    <property type="match status" value="1"/>
</dbReference>
<dbReference type="Pfam" id="PF00293">
    <property type="entry name" value="NUDIX"/>
    <property type="match status" value="1"/>
</dbReference>
<comment type="catalytic activity">
    <reaction evidence="22">
        <text>N(6)-methyl-dATP + H2O = N(6)-methyl-dAMP + diphosphate + H(+)</text>
        <dbReference type="Rhea" id="RHEA:67604"/>
        <dbReference type="ChEBI" id="CHEBI:15377"/>
        <dbReference type="ChEBI" id="CHEBI:15378"/>
        <dbReference type="ChEBI" id="CHEBI:33019"/>
        <dbReference type="ChEBI" id="CHEBI:169976"/>
        <dbReference type="ChEBI" id="CHEBI:172872"/>
    </reaction>
    <physiologicalReaction direction="left-to-right" evidence="22">
        <dbReference type="Rhea" id="RHEA:67605"/>
    </physiologicalReaction>
</comment>
<evidence type="ECO:0000259" key="24">
    <source>
        <dbReference type="PROSITE" id="PS51462"/>
    </source>
</evidence>
<evidence type="ECO:0000313" key="25">
    <source>
        <dbReference type="Proteomes" id="UP000322000"/>
    </source>
</evidence>
<comment type="catalytic activity">
    <reaction evidence="12">
        <text>2-oxo-ATP + H2O = 2-oxo-AMP + diphosphate + H(+)</text>
        <dbReference type="Rhea" id="RHEA:67392"/>
        <dbReference type="ChEBI" id="CHEBI:15377"/>
        <dbReference type="ChEBI" id="CHEBI:15378"/>
        <dbReference type="ChEBI" id="CHEBI:33019"/>
        <dbReference type="ChEBI" id="CHEBI:71395"/>
        <dbReference type="ChEBI" id="CHEBI:172878"/>
    </reaction>
    <physiologicalReaction direction="left-to-right" evidence="12">
        <dbReference type="Rhea" id="RHEA:67393"/>
    </physiologicalReaction>
</comment>
<feature type="domain" description="Nudix hydrolase" evidence="24">
    <location>
        <begin position="2"/>
        <end position="133"/>
    </location>
</feature>
<dbReference type="GeneID" id="113492241"/>
<evidence type="ECO:0000256" key="20">
    <source>
        <dbReference type="ARBA" id="ARBA00048002"/>
    </source>
</evidence>
<dbReference type="EC" id="3.6.1.56" evidence="13"/>
<sequence length="166" mass="19585">MSLTKLFTLVFLRKEDQILLGLKKRGFGMNKWNGFGGKVEPHETIIEAAVRELSEESRMTVKPSDLINIAHLEFTFHEEPVMMDVRVFVTKTFEGTPKETEEMAPKWFNIKDLPFSKMWPDDEIWFPYMLEGKKFVGKFHYKGFDTILHHTIEEQESMEAFYANRK</sequence>
<evidence type="ECO:0000256" key="6">
    <source>
        <dbReference type="ARBA" id="ARBA00022801"/>
    </source>
</evidence>
<evidence type="ECO:0000256" key="14">
    <source>
        <dbReference type="ARBA" id="ARBA00026218"/>
    </source>
</evidence>
<reference evidence="26" key="1">
    <citation type="submission" date="2025-08" db="UniProtKB">
        <authorList>
            <consortium name="RefSeq"/>
        </authorList>
    </citation>
    <scope>IDENTIFICATION</scope>
</reference>
<dbReference type="AlphaFoldDB" id="A0A7E5VAW6"/>
<comment type="catalytic activity">
    <reaction evidence="21">
        <text>O(6)-methyl-dGTP + H2O = O(6)-methyl-dGMP + diphosphate + H(+)</text>
        <dbReference type="Rhea" id="RHEA:67600"/>
        <dbReference type="ChEBI" id="CHEBI:15377"/>
        <dbReference type="ChEBI" id="CHEBI:15378"/>
        <dbReference type="ChEBI" id="CHEBI:33019"/>
        <dbReference type="ChEBI" id="CHEBI:169974"/>
        <dbReference type="ChEBI" id="CHEBI:169975"/>
    </reaction>
    <physiologicalReaction direction="left-to-right" evidence="21">
        <dbReference type="Rhea" id="RHEA:67601"/>
    </physiologicalReaction>
</comment>
<dbReference type="Proteomes" id="UP000322000">
    <property type="component" value="Chromosome 3"/>
</dbReference>
<comment type="cofactor">
    <cofactor evidence="1">
        <name>Mg(2+)</name>
        <dbReference type="ChEBI" id="CHEBI:18420"/>
    </cofactor>
</comment>
<dbReference type="GO" id="GO:0008828">
    <property type="term" value="F:dATP diphosphatase activity"/>
    <property type="evidence" value="ECO:0007669"/>
    <property type="project" value="UniProtKB-EC"/>
</dbReference>
<comment type="catalytic activity">
    <reaction evidence="11">
        <text>8-oxo-dGTP + H2O = 8-oxo-dGMP + diphosphate + H(+)</text>
        <dbReference type="Rhea" id="RHEA:31575"/>
        <dbReference type="ChEBI" id="CHEBI:15377"/>
        <dbReference type="ChEBI" id="CHEBI:15378"/>
        <dbReference type="ChEBI" id="CHEBI:33019"/>
        <dbReference type="ChEBI" id="CHEBI:63224"/>
        <dbReference type="ChEBI" id="CHEBI:77896"/>
    </reaction>
    <physiologicalReaction direction="left-to-right" evidence="11">
        <dbReference type="Rhea" id="RHEA:31576"/>
    </physiologicalReaction>
</comment>
<evidence type="ECO:0000313" key="26">
    <source>
        <dbReference type="RefSeq" id="XP_026725425.1"/>
    </source>
</evidence>
<dbReference type="GO" id="GO:0008413">
    <property type="term" value="F:8-oxo-7,8-dihydroguanosine triphosphate pyrophosphatase activity"/>
    <property type="evidence" value="ECO:0007669"/>
    <property type="project" value="InterPro"/>
</dbReference>
<accession>A0A7E5VAW6</accession>
<keyword evidence="6" id="KW-0378">Hydrolase</keyword>
<gene>
    <name evidence="26" type="primary">LOC113492241</name>
</gene>
<dbReference type="InParanoid" id="A0A7E5VAW6"/>
<evidence type="ECO:0000256" key="21">
    <source>
        <dbReference type="ARBA" id="ARBA00048894"/>
    </source>
</evidence>
<proteinExistence type="inferred from homology"/>
<evidence type="ECO:0000256" key="9">
    <source>
        <dbReference type="ARBA" id="ARBA00024448"/>
    </source>
</evidence>
<keyword evidence="8" id="KW-0539">Nucleus</keyword>
<dbReference type="KEGG" id="tnl:113492241"/>
<dbReference type="PANTHER" id="PTHR43758">
    <property type="entry name" value="7,8-DIHYDRO-8-OXOGUANINE TRIPHOSPHATASE"/>
    <property type="match status" value="1"/>
</dbReference>
<dbReference type="CDD" id="cd03427">
    <property type="entry name" value="NUDIX_MTH1_Nudt1"/>
    <property type="match status" value="1"/>
</dbReference>
<dbReference type="PANTHER" id="PTHR43758:SF2">
    <property type="entry name" value="OXIDIZED PURINE NUCLEOSIDE TRIPHOSPHATE HYDROLASE"/>
    <property type="match status" value="1"/>
</dbReference>
<comment type="catalytic activity">
    <reaction evidence="10">
        <text>2-oxo-dATP + H2O = 2-oxo-dAMP + diphosphate + H(+)</text>
        <dbReference type="Rhea" id="RHEA:31583"/>
        <dbReference type="ChEBI" id="CHEBI:15377"/>
        <dbReference type="ChEBI" id="CHEBI:15378"/>
        <dbReference type="ChEBI" id="CHEBI:33019"/>
        <dbReference type="ChEBI" id="CHEBI:63212"/>
        <dbReference type="ChEBI" id="CHEBI:77897"/>
        <dbReference type="EC" id="3.6.1.56"/>
    </reaction>
    <physiologicalReaction direction="left-to-right" evidence="10">
        <dbReference type="Rhea" id="RHEA:31584"/>
    </physiologicalReaction>
</comment>
<dbReference type="InterPro" id="IPR000086">
    <property type="entry name" value="NUDIX_hydrolase_dom"/>
</dbReference>
<dbReference type="InterPro" id="IPR020084">
    <property type="entry name" value="NUDIX_hydrolase_CS"/>
</dbReference>
<keyword evidence="25" id="KW-1185">Reference proteome</keyword>
<evidence type="ECO:0000256" key="13">
    <source>
        <dbReference type="ARBA" id="ARBA00026103"/>
    </source>
</evidence>
<comment type="function">
    <text evidence="23">Oxidized purine nucleoside triphosphate hydrolase which is a prominent sanitizer of the oxidized nucleotide pool. Catalyzes the hydrolysis of 2-oxo-dATP (2-hydroxy-dATP) into 2-oxo-dAMP. Also has a significant hydrolase activity toward 2-oxo-ATP, 8-oxo-dGTP and 8-oxo-dATP. Through the hydrolysis of oxidized purine nucleoside triphosphates, prevents their incorporation into DNA and the subsequent transversions A:T to C:G and G:C to T:A. Also catalyzes the hydrolysis of methylated purine nucleoside triphosphate preventing their integration into DNA. Through this antimutagenic activity protects cells from oxidative stress.</text>
</comment>
<comment type="catalytic activity">
    <reaction evidence="20">
        <text>N(6)-methyl-ATP + H2O = N(6)-methyl-AMP + diphosphate + H(+)</text>
        <dbReference type="Rhea" id="RHEA:67608"/>
        <dbReference type="ChEBI" id="CHEBI:15377"/>
        <dbReference type="ChEBI" id="CHEBI:15378"/>
        <dbReference type="ChEBI" id="CHEBI:33019"/>
        <dbReference type="ChEBI" id="CHEBI:144842"/>
        <dbReference type="ChEBI" id="CHEBI:172873"/>
    </reaction>
    <physiologicalReaction direction="left-to-right" evidence="20">
        <dbReference type="Rhea" id="RHEA:67609"/>
    </physiologicalReaction>
</comment>
<dbReference type="GO" id="GO:0005634">
    <property type="term" value="C:nucleus"/>
    <property type="evidence" value="ECO:0007669"/>
    <property type="project" value="UniProtKB-SubCell"/>
</dbReference>
<organism evidence="25 26">
    <name type="scientific">Trichoplusia ni</name>
    <name type="common">Cabbage looper</name>
    <dbReference type="NCBI Taxonomy" id="7111"/>
    <lineage>
        <taxon>Eukaryota</taxon>
        <taxon>Metazoa</taxon>
        <taxon>Ecdysozoa</taxon>
        <taxon>Arthropoda</taxon>
        <taxon>Hexapoda</taxon>
        <taxon>Insecta</taxon>
        <taxon>Pterygota</taxon>
        <taxon>Neoptera</taxon>
        <taxon>Endopterygota</taxon>
        <taxon>Lepidoptera</taxon>
        <taxon>Glossata</taxon>
        <taxon>Ditrysia</taxon>
        <taxon>Noctuoidea</taxon>
        <taxon>Noctuidae</taxon>
        <taxon>Plusiinae</taxon>
        <taxon>Trichoplusia</taxon>
    </lineage>
</organism>
<evidence type="ECO:0000256" key="18">
    <source>
        <dbReference type="ARBA" id="ARBA00031927"/>
    </source>
</evidence>
<dbReference type="PROSITE" id="PS51462">
    <property type="entry name" value="NUDIX"/>
    <property type="match status" value="1"/>
</dbReference>
<dbReference type="GO" id="GO:0046872">
    <property type="term" value="F:metal ion binding"/>
    <property type="evidence" value="ECO:0007669"/>
    <property type="project" value="UniProtKB-KW"/>
</dbReference>
<evidence type="ECO:0000256" key="8">
    <source>
        <dbReference type="ARBA" id="ARBA00023242"/>
    </source>
</evidence>
<evidence type="ECO:0000256" key="23">
    <source>
        <dbReference type="ARBA" id="ARBA00053094"/>
    </source>
</evidence>
<comment type="subcellular location">
    <subcellularLocation>
        <location evidence="2">Nucleus</location>
    </subcellularLocation>
</comment>
<evidence type="ECO:0000256" key="3">
    <source>
        <dbReference type="ARBA" id="ARBA00005582"/>
    </source>
</evidence>
<comment type="similarity">
    <text evidence="3">Belongs to the Nudix hydrolase family.</text>
</comment>
<evidence type="ECO:0000256" key="22">
    <source>
        <dbReference type="ARBA" id="ARBA00049032"/>
    </source>
</evidence>
<evidence type="ECO:0000256" key="12">
    <source>
        <dbReference type="ARBA" id="ARBA00024596"/>
    </source>
</evidence>
<dbReference type="OrthoDB" id="408303at2759"/>
<evidence type="ECO:0000256" key="15">
    <source>
        <dbReference type="ARBA" id="ARBA00029673"/>
    </source>
</evidence>
<dbReference type="SUPFAM" id="SSF55811">
    <property type="entry name" value="Nudix"/>
    <property type="match status" value="1"/>
</dbReference>
<dbReference type="InterPro" id="IPR003563">
    <property type="entry name" value="8ODP"/>
</dbReference>
<evidence type="ECO:0000256" key="5">
    <source>
        <dbReference type="ARBA" id="ARBA00022723"/>
    </source>
</evidence>
<dbReference type="RefSeq" id="XP_026725425.1">
    <property type="nucleotide sequence ID" value="XM_026869624.1"/>
</dbReference>
<dbReference type="GO" id="GO:0005737">
    <property type="term" value="C:cytoplasm"/>
    <property type="evidence" value="ECO:0007669"/>
    <property type="project" value="TreeGrafter"/>
</dbReference>
<evidence type="ECO:0000256" key="2">
    <source>
        <dbReference type="ARBA" id="ARBA00004123"/>
    </source>
</evidence>
<dbReference type="InterPro" id="IPR015797">
    <property type="entry name" value="NUDIX_hydrolase-like_dom_sf"/>
</dbReference>
<name>A0A7E5VAW6_TRINI</name>
<protein>
    <recommendedName>
        <fullName evidence="14">Oxidized purine nucleoside triphosphate hydrolase</fullName>
        <ecNumber evidence="13">3.6.1.56</ecNumber>
    </recommendedName>
    <alternativeName>
        <fullName evidence="18">2-hydroxy-dATP diphosphatase</fullName>
    </alternativeName>
    <alternativeName>
        <fullName evidence="17">7,8-dihydro-8-oxoguanine triphosphatase</fullName>
    </alternativeName>
    <alternativeName>
        <fullName evidence="16">8-oxo-dGTPase</fullName>
    </alternativeName>
    <alternativeName>
        <fullName evidence="19">Methylated purine nucleoside triphosphate hydrolase</fullName>
    </alternativeName>
    <alternativeName>
        <fullName evidence="15">Nucleoside diphosphate-linked moiety X motif 1</fullName>
    </alternativeName>
</protein>
<dbReference type="PRINTS" id="PR01403">
    <property type="entry name" value="8OXTPHPHTASE"/>
</dbReference>
<evidence type="ECO:0000256" key="19">
    <source>
        <dbReference type="ARBA" id="ARBA00032071"/>
    </source>
</evidence>
<dbReference type="PROSITE" id="PS00893">
    <property type="entry name" value="NUDIX_BOX"/>
    <property type="match status" value="1"/>
</dbReference>